<dbReference type="GO" id="GO:0008168">
    <property type="term" value="F:methyltransferase activity"/>
    <property type="evidence" value="ECO:0007669"/>
    <property type="project" value="UniProtKB-KW"/>
</dbReference>
<name>A0A4U8Q933_9FIRM</name>
<dbReference type="Gene3D" id="3.20.20.210">
    <property type="match status" value="1"/>
</dbReference>
<evidence type="ECO:0000313" key="2">
    <source>
        <dbReference type="EMBL" id="TLD01502.1"/>
    </source>
</evidence>
<dbReference type="InterPro" id="IPR000257">
    <property type="entry name" value="Uroporphyrinogen_deCOase"/>
</dbReference>
<feature type="domain" description="Uroporphyrinogen decarboxylase (URO-D)" evidence="1">
    <location>
        <begin position="161"/>
        <end position="354"/>
    </location>
</feature>
<dbReference type="InterPro" id="IPR052024">
    <property type="entry name" value="Methanogen_methyltrans"/>
</dbReference>
<evidence type="ECO:0000313" key="3">
    <source>
        <dbReference type="Proteomes" id="UP000306509"/>
    </source>
</evidence>
<dbReference type="Pfam" id="PF01208">
    <property type="entry name" value="URO-D"/>
    <property type="match status" value="1"/>
</dbReference>
<dbReference type="PANTHER" id="PTHR47099:SF1">
    <property type="entry name" value="METHYLCOBAMIDE:COM METHYLTRANSFERASE MTBA"/>
    <property type="match status" value="1"/>
</dbReference>
<dbReference type="RefSeq" id="WP_027293353.1">
    <property type="nucleotide sequence ID" value="NZ_CABMJZ010000097.1"/>
</dbReference>
<keyword evidence="2" id="KW-0489">Methyltransferase</keyword>
<sequence>MNGRERVLAVVNRKVPDKIPKDLSWGLCPALEAEFRKRTGCDDYFEYFGLDIRFLDFAPTEVKRDFSEYYAGRDQEPGFSVNEWGVGSGKSRDTNLHFEHIISPFKAGMTERQAEEFPLPDFLEPRRSAHFKSYVDKCHEKGLAVCGSLTQTIFEKTWAIRGFEETMMDMLTEPEAITILMERITRMRMEQVVLMLKAGIDVLMLGDDVGMQTGMLIGVDTWREFLKPRLARIIARAREITPDIPVFYHSCGNPCQIIPELIEIGVNILNPIQPECMDLQKIKDTYGDKLAFWGGVSAQTNLSFGTPEQVKKEVKRCIEILGKDGGYLIGPNHMVEPEVSWENLIAFFEAVEEYGAY</sequence>
<dbReference type="STRING" id="180332.GCA_000797495_03120"/>
<accession>A0A4U8Q933</accession>
<keyword evidence="2" id="KW-0808">Transferase</keyword>
<reference evidence="2 3" key="1">
    <citation type="journal article" date="2019" name="Anaerobe">
        <title>Detection of Robinsoniella peoriensis in multiple bone samples of a trauma patient.</title>
        <authorList>
            <person name="Schrottner P."/>
            <person name="Hartwich K."/>
            <person name="Bunk B."/>
            <person name="Schober I."/>
            <person name="Helbig S."/>
            <person name="Rudolph W.W."/>
            <person name="Gunzer F."/>
        </authorList>
    </citation>
    <scope>NUCLEOTIDE SEQUENCE [LARGE SCALE GENOMIC DNA]</scope>
    <source>
        <strain evidence="2 3">DSM 106044</strain>
    </source>
</reference>
<gene>
    <name evidence="2" type="ORF">DSM106044_01647</name>
</gene>
<dbReference type="EMBL" id="QGQD01000037">
    <property type="protein sequence ID" value="TLD01502.1"/>
    <property type="molecule type" value="Genomic_DNA"/>
</dbReference>
<dbReference type="Proteomes" id="UP000306509">
    <property type="component" value="Unassembled WGS sequence"/>
</dbReference>
<dbReference type="InterPro" id="IPR038071">
    <property type="entry name" value="UROD/MetE-like_sf"/>
</dbReference>
<evidence type="ECO:0000259" key="1">
    <source>
        <dbReference type="Pfam" id="PF01208"/>
    </source>
</evidence>
<dbReference type="PANTHER" id="PTHR47099">
    <property type="entry name" value="METHYLCOBAMIDE:COM METHYLTRANSFERASE MTBA"/>
    <property type="match status" value="1"/>
</dbReference>
<dbReference type="GO" id="GO:0032259">
    <property type="term" value="P:methylation"/>
    <property type="evidence" value="ECO:0007669"/>
    <property type="project" value="UniProtKB-KW"/>
</dbReference>
<dbReference type="GO" id="GO:0006779">
    <property type="term" value="P:porphyrin-containing compound biosynthetic process"/>
    <property type="evidence" value="ECO:0007669"/>
    <property type="project" value="InterPro"/>
</dbReference>
<dbReference type="GO" id="GO:0004853">
    <property type="term" value="F:uroporphyrinogen decarboxylase activity"/>
    <property type="evidence" value="ECO:0007669"/>
    <property type="project" value="InterPro"/>
</dbReference>
<keyword evidence="3" id="KW-1185">Reference proteome</keyword>
<dbReference type="AlphaFoldDB" id="A0A4U8Q933"/>
<organism evidence="2 3">
    <name type="scientific">Robinsoniella peoriensis</name>
    <dbReference type="NCBI Taxonomy" id="180332"/>
    <lineage>
        <taxon>Bacteria</taxon>
        <taxon>Bacillati</taxon>
        <taxon>Bacillota</taxon>
        <taxon>Clostridia</taxon>
        <taxon>Lachnospirales</taxon>
        <taxon>Lachnospiraceae</taxon>
        <taxon>Robinsoniella</taxon>
    </lineage>
</organism>
<dbReference type="SUPFAM" id="SSF51726">
    <property type="entry name" value="UROD/MetE-like"/>
    <property type="match status" value="1"/>
</dbReference>
<proteinExistence type="predicted"/>
<dbReference type="OrthoDB" id="5502042at2"/>
<protein>
    <submittedName>
        <fullName evidence="2">Methylcobalamin:coenzyme M methyltransferase</fullName>
    </submittedName>
</protein>
<comment type="caution">
    <text evidence="2">The sequence shown here is derived from an EMBL/GenBank/DDBJ whole genome shotgun (WGS) entry which is preliminary data.</text>
</comment>